<evidence type="ECO:0000256" key="1">
    <source>
        <dbReference type="SAM" id="MobiDB-lite"/>
    </source>
</evidence>
<feature type="region of interest" description="Disordered" evidence="1">
    <location>
        <begin position="1"/>
        <end position="45"/>
    </location>
</feature>
<feature type="compositionally biased region" description="Polar residues" evidence="1">
    <location>
        <begin position="18"/>
        <end position="30"/>
    </location>
</feature>
<accession>A0AB34GAN6</accession>
<dbReference type="EMBL" id="JAIQCJ010002358">
    <property type="protein sequence ID" value="KAJ8776746.1"/>
    <property type="molecule type" value="Genomic_DNA"/>
</dbReference>
<proteinExistence type="predicted"/>
<name>A0AB34GAN6_ESCRO</name>
<evidence type="ECO:0000313" key="2">
    <source>
        <dbReference type="EMBL" id="KAJ8776746.1"/>
    </source>
</evidence>
<comment type="caution">
    <text evidence="2">The sequence shown here is derived from an EMBL/GenBank/DDBJ whole genome shotgun (WGS) entry which is preliminary data.</text>
</comment>
<dbReference type="Proteomes" id="UP001159641">
    <property type="component" value="Unassembled WGS sequence"/>
</dbReference>
<keyword evidence="3" id="KW-1185">Reference proteome</keyword>
<organism evidence="2 3">
    <name type="scientific">Eschrichtius robustus</name>
    <name type="common">California gray whale</name>
    <name type="synonym">Eschrichtius gibbosus</name>
    <dbReference type="NCBI Taxonomy" id="9764"/>
    <lineage>
        <taxon>Eukaryota</taxon>
        <taxon>Metazoa</taxon>
        <taxon>Chordata</taxon>
        <taxon>Craniata</taxon>
        <taxon>Vertebrata</taxon>
        <taxon>Euteleostomi</taxon>
        <taxon>Mammalia</taxon>
        <taxon>Eutheria</taxon>
        <taxon>Laurasiatheria</taxon>
        <taxon>Artiodactyla</taxon>
        <taxon>Whippomorpha</taxon>
        <taxon>Cetacea</taxon>
        <taxon>Mysticeti</taxon>
        <taxon>Eschrichtiidae</taxon>
        <taxon>Eschrichtius</taxon>
    </lineage>
</organism>
<reference evidence="2 3" key="1">
    <citation type="submission" date="2022-11" db="EMBL/GenBank/DDBJ databases">
        <title>Whole genome sequence of Eschrichtius robustus ER-17-0199.</title>
        <authorList>
            <person name="Bruniche-Olsen A."/>
            <person name="Black A.N."/>
            <person name="Fields C.J."/>
            <person name="Walden K."/>
            <person name="Dewoody J.A."/>
        </authorList>
    </citation>
    <scope>NUCLEOTIDE SEQUENCE [LARGE SCALE GENOMIC DNA]</scope>
    <source>
        <strain evidence="2">ER-17-0199</strain>
        <tissue evidence="2">Blubber</tissue>
    </source>
</reference>
<gene>
    <name evidence="2" type="ORF">J1605_015335</name>
</gene>
<protein>
    <submittedName>
        <fullName evidence="2">Uncharacterized protein</fullName>
    </submittedName>
</protein>
<dbReference type="AlphaFoldDB" id="A0AB34GAN6"/>
<evidence type="ECO:0000313" key="3">
    <source>
        <dbReference type="Proteomes" id="UP001159641"/>
    </source>
</evidence>
<sequence>MHKLCSLSAGHSEGTLCGSPQPSLKFSSPVLSRRNSELDSPDLEF</sequence>